<evidence type="ECO:0000256" key="2">
    <source>
        <dbReference type="SAM" id="Phobius"/>
    </source>
</evidence>
<evidence type="ECO:0000256" key="1">
    <source>
        <dbReference type="SAM" id="MobiDB-lite"/>
    </source>
</evidence>
<proteinExistence type="predicted"/>
<reference evidence="4" key="1">
    <citation type="journal article" date="2019" name="Int. J. Syst. Evol. Microbiol.">
        <title>The Global Catalogue of Microorganisms (GCM) 10K type strain sequencing project: providing services to taxonomists for standard genome sequencing and annotation.</title>
        <authorList>
            <consortium name="The Broad Institute Genomics Platform"/>
            <consortium name="The Broad Institute Genome Sequencing Center for Infectious Disease"/>
            <person name="Wu L."/>
            <person name="Ma J."/>
        </authorList>
    </citation>
    <scope>NUCLEOTIDE SEQUENCE [LARGE SCALE GENOMIC DNA]</scope>
    <source>
        <strain evidence="4">JCM 16898</strain>
    </source>
</reference>
<feature type="region of interest" description="Disordered" evidence="1">
    <location>
        <begin position="69"/>
        <end position="88"/>
    </location>
</feature>
<sequence length="88" mass="9398">MSKRGYRALEAVASVIAAVAAQAVIRSLFKQATEPLWGILDGLLSDRTGQLVLLGFVALAAMALAGWAHTRQKPRTAQPGETHDRETA</sequence>
<accession>A0ABP6YJY7</accession>
<gene>
    <name evidence="3" type="ORF">GCM10022222_78660</name>
</gene>
<dbReference type="RefSeq" id="WP_344868513.1">
    <property type="nucleotide sequence ID" value="NZ_BAAAZN010000027.1"/>
</dbReference>
<protein>
    <submittedName>
        <fullName evidence="3">Uncharacterized protein</fullName>
    </submittedName>
</protein>
<feature type="transmembrane region" description="Helical" evidence="2">
    <location>
        <begin position="12"/>
        <end position="29"/>
    </location>
</feature>
<dbReference type="EMBL" id="BAAAZN010000027">
    <property type="protein sequence ID" value="GAA3582142.1"/>
    <property type="molecule type" value="Genomic_DNA"/>
</dbReference>
<evidence type="ECO:0000313" key="3">
    <source>
        <dbReference type="EMBL" id="GAA3582142.1"/>
    </source>
</evidence>
<name>A0ABP6YJY7_9PSEU</name>
<keyword evidence="2" id="KW-0812">Transmembrane</keyword>
<evidence type="ECO:0000313" key="4">
    <source>
        <dbReference type="Proteomes" id="UP001500689"/>
    </source>
</evidence>
<organism evidence="3 4">
    <name type="scientific">Amycolatopsis ultiminotia</name>
    <dbReference type="NCBI Taxonomy" id="543629"/>
    <lineage>
        <taxon>Bacteria</taxon>
        <taxon>Bacillati</taxon>
        <taxon>Actinomycetota</taxon>
        <taxon>Actinomycetes</taxon>
        <taxon>Pseudonocardiales</taxon>
        <taxon>Pseudonocardiaceae</taxon>
        <taxon>Amycolatopsis</taxon>
    </lineage>
</organism>
<keyword evidence="2" id="KW-0472">Membrane</keyword>
<comment type="caution">
    <text evidence="3">The sequence shown here is derived from an EMBL/GenBank/DDBJ whole genome shotgun (WGS) entry which is preliminary data.</text>
</comment>
<keyword evidence="2" id="KW-1133">Transmembrane helix</keyword>
<dbReference type="Proteomes" id="UP001500689">
    <property type="component" value="Unassembled WGS sequence"/>
</dbReference>
<keyword evidence="4" id="KW-1185">Reference proteome</keyword>
<feature type="transmembrane region" description="Helical" evidence="2">
    <location>
        <begin position="49"/>
        <end position="68"/>
    </location>
</feature>